<dbReference type="Pfam" id="PF11333">
    <property type="entry name" value="DUF3135"/>
    <property type="match status" value="1"/>
</dbReference>
<sequence>MVSMSKADPGREQESELPTFDDFVALLASDPEGFEALRTTLIENEIANAPLKDQRRLRGIQFQVDCARRASKNPIASCVKIQKMLYESAEELKSLVQYHCAPTDSPTNQMDFGVKALTPPQTSNNILQFQRPKHCPDE</sequence>
<dbReference type="AlphaFoldDB" id="A1U5S3"/>
<dbReference type="eggNOG" id="ENOG50302N2">
    <property type="taxonomic scope" value="Bacteria"/>
</dbReference>
<organism evidence="1 2">
    <name type="scientific">Marinobacter nauticus (strain ATCC 700491 / DSM 11845 / VT8)</name>
    <name type="common">Marinobacter aquaeolei</name>
    <dbReference type="NCBI Taxonomy" id="351348"/>
    <lineage>
        <taxon>Bacteria</taxon>
        <taxon>Pseudomonadati</taxon>
        <taxon>Pseudomonadota</taxon>
        <taxon>Gammaproteobacteria</taxon>
        <taxon>Pseudomonadales</taxon>
        <taxon>Marinobacteraceae</taxon>
        <taxon>Marinobacter</taxon>
    </lineage>
</organism>
<evidence type="ECO:0000313" key="1">
    <source>
        <dbReference type="EMBL" id="ABM20342.1"/>
    </source>
</evidence>
<proteinExistence type="predicted"/>
<dbReference type="KEGG" id="maq:Maqu_3271"/>
<evidence type="ECO:0008006" key="3">
    <source>
        <dbReference type="Google" id="ProtNLM"/>
    </source>
</evidence>
<accession>A1U5S3</accession>
<dbReference type="EMBL" id="CP000514">
    <property type="protein sequence ID" value="ABM20342.1"/>
    <property type="molecule type" value="Genomic_DNA"/>
</dbReference>
<dbReference type="HOGENOM" id="CLU_1852793_0_0_6"/>
<dbReference type="InterPro" id="IPR021482">
    <property type="entry name" value="DUF3135"/>
</dbReference>
<name>A1U5S3_MARN8</name>
<gene>
    <name evidence="1" type="ordered locus">Maqu_3271</name>
</gene>
<reference evidence="2" key="1">
    <citation type="journal article" date="2011" name="Appl. Environ. Microbiol.">
        <title>Genomic potential of Marinobacter aquaeolei, a biogeochemical 'opportunitroph'.</title>
        <authorList>
            <person name="Singer E."/>
            <person name="Webb E.A."/>
            <person name="Nelson W.C."/>
            <person name="Heidelberg J.F."/>
            <person name="Ivanova N."/>
            <person name="Pati A."/>
            <person name="Edwards K.J."/>
        </authorList>
    </citation>
    <scope>NUCLEOTIDE SEQUENCE [LARGE SCALE GENOMIC DNA]</scope>
    <source>
        <strain evidence="2">ATCC 700491 / DSM 11845 / VT8</strain>
    </source>
</reference>
<protein>
    <recommendedName>
        <fullName evidence="3">DUF3135 domain-containing protein</fullName>
    </recommendedName>
</protein>
<evidence type="ECO:0000313" key="2">
    <source>
        <dbReference type="Proteomes" id="UP000000998"/>
    </source>
</evidence>
<dbReference type="Proteomes" id="UP000000998">
    <property type="component" value="Chromosome"/>
</dbReference>